<name>A0A0A8YBY3_ARUDO</name>
<accession>A0A0A8YBY3</accession>
<protein>
    <submittedName>
        <fullName evidence="1">Uncharacterized protein</fullName>
    </submittedName>
</protein>
<proteinExistence type="predicted"/>
<reference evidence="1" key="1">
    <citation type="submission" date="2014-09" db="EMBL/GenBank/DDBJ databases">
        <authorList>
            <person name="Magalhaes I.L.F."/>
            <person name="Oliveira U."/>
            <person name="Santos F.R."/>
            <person name="Vidigal T.H.D.A."/>
            <person name="Brescovit A.D."/>
            <person name="Santos A.J."/>
        </authorList>
    </citation>
    <scope>NUCLEOTIDE SEQUENCE</scope>
    <source>
        <tissue evidence="1">Shoot tissue taken approximately 20 cm above the soil surface</tissue>
    </source>
</reference>
<sequence length="16" mass="1828">MQTSKGESKQELCDDE</sequence>
<reference evidence="1" key="2">
    <citation type="journal article" date="2015" name="Data Brief">
        <title>Shoot transcriptome of the giant reed, Arundo donax.</title>
        <authorList>
            <person name="Barrero R.A."/>
            <person name="Guerrero F.D."/>
            <person name="Moolhuijzen P."/>
            <person name="Goolsby J.A."/>
            <person name="Tidwell J."/>
            <person name="Bellgard S.E."/>
            <person name="Bellgard M.I."/>
        </authorList>
    </citation>
    <scope>NUCLEOTIDE SEQUENCE</scope>
    <source>
        <tissue evidence="1">Shoot tissue taken approximately 20 cm above the soil surface</tissue>
    </source>
</reference>
<dbReference type="AlphaFoldDB" id="A0A0A8YBY3"/>
<organism evidence="1">
    <name type="scientific">Arundo donax</name>
    <name type="common">Giant reed</name>
    <name type="synonym">Donax arundinaceus</name>
    <dbReference type="NCBI Taxonomy" id="35708"/>
    <lineage>
        <taxon>Eukaryota</taxon>
        <taxon>Viridiplantae</taxon>
        <taxon>Streptophyta</taxon>
        <taxon>Embryophyta</taxon>
        <taxon>Tracheophyta</taxon>
        <taxon>Spermatophyta</taxon>
        <taxon>Magnoliopsida</taxon>
        <taxon>Liliopsida</taxon>
        <taxon>Poales</taxon>
        <taxon>Poaceae</taxon>
        <taxon>PACMAD clade</taxon>
        <taxon>Arundinoideae</taxon>
        <taxon>Arundineae</taxon>
        <taxon>Arundo</taxon>
    </lineage>
</organism>
<evidence type="ECO:0000313" key="1">
    <source>
        <dbReference type="EMBL" id="JAD23479.1"/>
    </source>
</evidence>
<dbReference type="EMBL" id="GBRH01274416">
    <property type="protein sequence ID" value="JAD23479.1"/>
    <property type="molecule type" value="Transcribed_RNA"/>
</dbReference>